<comment type="caution">
    <text evidence="4">The sequence shown here is derived from an EMBL/GenBank/DDBJ whole genome shotgun (WGS) entry which is preliminary data.</text>
</comment>
<dbReference type="OrthoDB" id="923957at2"/>
<dbReference type="EMBL" id="SDMK01000001">
    <property type="protein sequence ID" value="RXS97244.1"/>
    <property type="molecule type" value="Genomic_DNA"/>
</dbReference>
<dbReference type="InterPro" id="IPR048124">
    <property type="entry name" value="Tannase_B"/>
</dbReference>
<dbReference type="InterPro" id="IPR032109">
    <property type="entry name" value="Big_3_5"/>
</dbReference>
<protein>
    <submittedName>
        <fullName evidence="4">Uncharacterized protein</fullName>
    </submittedName>
</protein>
<dbReference type="Pfam" id="PF16640">
    <property type="entry name" value="Big_3_5"/>
    <property type="match status" value="3"/>
</dbReference>
<dbReference type="NCBIfam" id="NF041556">
    <property type="entry name" value="tannase_B"/>
    <property type="match status" value="1"/>
</dbReference>
<dbReference type="InterPro" id="IPR049492">
    <property type="entry name" value="BD-FAE-like_dom"/>
</dbReference>
<dbReference type="InterPro" id="IPR013783">
    <property type="entry name" value="Ig-like_fold"/>
</dbReference>
<evidence type="ECO:0000313" key="5">
    <source>
        <dbReference type="Proteomes" id="UP000290253"/>
    </source>
</evidence>
<feature type="domain" description="BD-FAE-like" evidence="3">
    <location>
        <begin position="405"/>
        <end position="551"/>
    </location>
</feature>
<dbReference type="Pfam" id="PF20434">
    <property type="entry name" value="BD-FAE"/>
    <property type="match status" value="1"/>
</dbReference>
<evidence type="ECO:0000256" key="1">
    <source>
        <dbReference type="SAM" id="MobiDB-lite"/>
    </source>
</evidence>
<dbReference type="AlphaFoldDB" id="A0A4Q1SI26"/>
<sequence length="824" mass="83979">MADGKPRLMFCSEALAGHRTDQVMSAMKIHFAFPTFAAGLVSIAMLLSSGCGAGNSSTSATSTTTTLTASSTSTTTGTSITLTATVSPSAATGTVTFYSGSTSLGSASLSSGTATLTTSFSSSGTYSITAKYGGSSSYDASTSSTVSITVSDSTASTTTTLSSSATTTTVGTSITLTATVSPSEATGTVTFYSGSTSLGSATLSSGTATLTTSFSTAGSYSLTATYGGSSSYASSTSSTVTETVDSSSSSSSGTSSTTSLSASPSTAYPGSLVVLTATVSPSAATGTVTFYSGSTELGTGTISSGTATFTTHFSSTGSYTLTASYGGDSTYASSSSSSVTETVESGSYSLDLSSYTPTTGSGTYNSHTVDYKLYSNVVYAADPVSTTYETMNIFVPTSVDGTSVSDMPILLEIGVGGYLSAAAGSTPGTNGQYAMGKGYVVVEVGCRGRDNGSSGNYYGVAPAAIVDLKAAVRYLRYNYTEGTFTGDVSHIIDSGGSAGGALASLLGASGNSTLYDSYLAALGAADADDNIFAVGAWSPITNLDHADGAYEEEYSSLEYSGSTVNSTVSSALISEFETYQNDLELTDKRGSLGTLTSSNITEYILEEYMEPSLEKYVESNGTSSAPSYATCAASSSSTYGYTCTFTFANYVANSIGTRGKSAPAFDAFFDITSSSSYYDTVVNTSCPAEALEFGNPSGTASTYSGTNCSTGSPRHFTDYTSEAMDDTDISSSMQTLVDMMNPMYFITNAISSGDTSGVAKYWYIRDGTIATDTSAYIIVDLATALENLRGTSYVNSWEDWGEGHNVETDPSGFSSWVTSSVASN</sequence>
<feature type="domain" description="Bacterial Ig-like" evidence="2">
    <location>
        <begin position="67"/>
        <end position="151"/>
    </location>
</feature>
<feature type="region of interest" description="Disordered" evidence="1">
    <location>
        <begin position="242"/>
        <end position="266"/>
    </location>
</feature>
<dbReference type="InterPro" id="IPR029058">
    <property type="entry name" value="AB_hydrolase_fold"/>
</dbReference>
<feature type="domain" description="Bacterial Ig-like" evidence="2">
    <location>
        <begin position="161"/>
        <end position="244"/>
    </location>
</feature>
<reference evidence="4 5" key="1">
    <citation type="journal article" date="2016" name="Int. J. Syst. Evol. Microbiol.">
        <title>Acidipila dinghuensis sp. nov., an acidobacterium isolated from forest soil.</title>
        <authorList>
            <person name="Jiang Y.W."/>
            <person name="Wang J."/>
            <person name="Chen M.H."/>
            <person name="Lv Y.Y."/>
            <person name="Qiu L.H."/>
        </authorList>
    </citation>
    <scope>NUCLEOTIDE SEQUENCE [LARGE SCALE GENOMIC DNA]</scope>
    <source>
        <strain evidence="4 5">DHOF10</strain>
    </source>
</reference>
<feature type="region of interest" description="Disordered" evidence="1">
    <location>
        <begin position="55"/>
        <end position="75"/>
    </location>
</feature>
<dbReference type="Proteomes" id="UP000290253">
    <property type="component" value="Unassembled WGS sequence"/>
</dbReference>
<evidence type="ECO:0000313" key="4">
    <source>
        <dbReference type="EMBL" id="RXS97244.1"/>
    </source>
</evidence>
<dbReference type="Gene3D" id="2.60.40.10">
    <property type="entry name" value="Immunoglobulins"/>
    <property type="match status" value="3"/>
</dbReference>
<gene>
    <name evidence="4" type="ORF">ESZ00_04850</name>
</gene>
<accession>A0A4Q1SI26</accession>
<dbReference type="SUPFAM" id="SSF53474">
    <property type="entry name" value="alpha/beta-Hydrolases"/>
    <property type="match status" value="1"/>
</dbReference>
<evidence type="ECO:0000259" key="3">
    <source>
        <dbReference type="Pfam" id="PF20434"/>
    </source>
</evidence>
<dbReference type="Gene3D" id="3.40.50.1820">
    <property type="entry name" value="alpha/beta hydrolase"/>
    <property type="match status" value="1"/>
</dbReference>
<name>A0A4Q1SI26_9BACT</name>
<keyword evidence="5" id="KW-1185">Reference proteome</keyword>
<proteinExistence type="predicted"/>
<feature type="domain" description="Bacterial Ig-like" evidence="2">
    <location>
        <begin position="260"/>
        <end position="343"/>
    </location>
</feature>
<organism evidence="4 5">
    <name type="scientific">Silvibacterium dinghuense</name>
    <dbReference type="NCBI Taxonomy" id="1560006"/>
    <lineage>
        <taxon>Bacteria</taxon>
        <taxon>Pseudomonadati</taxon>
        <taxon>Acidobacteriota</taxon>
        <taxon>Terriglobia</taxon>
        <taxon>Terriglobales</taxon>
        <taxon>Acidobacteriaceae</taxon>
        <taxon>Silvibacterium</taxon>
    </lineage>
</organism>
<evidence type="ECO:0000259" key="2">
    <source>
        <dbReference type="Pfam" id="PF16640"/>
    </source>
</evidence>